<name>A0A1J7IXN2_9PEZI</name>
<dbReference type="EMBL" id="KV875095">
    <property type="protein sequence ID" value="OIW32061.1"/>
    <property type="molecule type" value="Genomic_DNA"/>
</dbReference>
<dbReference type="AlphaFoldDB" id="A0A1J7IXN2"/>
<dbReference type="InParanoid" id="A0A1J7IXN2"/>
<reference evidence="2 3" key="1">
    <citation type="submission" date="2016-10" db="EMBL/GenBank/DDBJ databases">
        <title>Draft genome sequence of Coniochaeta ligniaria NRRL30616, a lignocellulolytic fungus for bioabatement of inhibitors in plant biomass hydrolysates.</title>
        <authorList>
            <consortium name="DOE Joint Genome Institute"/>
            <person name="Jimenez D.J."/>
            <person name="Hector R.E."/>
            <person name="Riley R."/>
            <person name="Sun H."/>
            <person name="Grigoriev I.V."/>
            <person name="Van Elsas J.D."/>
            <person name="Nichols N.N."/>
        </authorList>
    </citation>
    <scope>NUCLEOTIDE SEQUENCE [LARGE SCALE GENOMIC DNA]</scope>
    <source>
        <strain evidence="2 3">NRRL 30616</strain>
    </source>
</reference>
<feature type="compositionally biased region" description="Polar residues" evidence="1">
    <location>
        <begin position="13"/>
        <end position="26"/>
    </location>
</feature>
<proteinExistence type="predicted"/>
<feature type="region of interest" description="Disordered" evidence="1">
    <location>
        <begin position="1"/>
        <end position="41"/>
    </location>
</feature>
<accession>A0A1J7IXN2</accession>
<sequence length="81" mass="8609">MGEMKGANPPIPQSTLRASDISQLAASSPGRRGRGRTMEAPTELVGSPYFHRTGTPAYSCLALARGIAFHVPREVANEASR</sequence>
<keyword evidence="3" id="KW-1185">Reference proteome</keyword>
<evidence type="ECO:0000313" key="3">
    <source>
        <dbReference type="Proteomes" id="UP000182658"/>
    </source>
</evidence>
<organism evidence="2 3">
    <name type="scientific">Coniochaeta ligniaria NRRL 30616</name>
    <dbReference type="NCBI Taxonomy" id="1408157"/>
    <lineage>
        <taxon>Eukaryota</taxon>
        <taxon>Fungi</taxon>
        <taxon>Dikarya</taxon>
        <taxon>Ascomycota</taxon>
        <taxon>Pezizomycotina</taxon>
        <taxon>Sordariomycetes</taxon>
        <taxon>Sordariomycetidae</taxon>
        <taxon>Coniochaetales</taxon>
        <taxon>Coniochaetaceae</taxon>
        <taxon>Coniochaeta</taxon>
    </lineage>
</organism>
<evidence type="ECO:0000256" key="1">
    <source>
        <dbReference type="SAM" id="MobiDB-lite"/>
    </source>
</evidence>
<dbReference type="Proteomes" id="UP000182658">
    <property type="component" value="Unassembled WGS sequence"/>
</dbReference>
<gene>
    <name evidence="2" type="ORF">CONLIGDRAFT_629753</name>
</gene>
<protein>
    <submittedName>
        <fullName evidence="2">Uncharacterized protein</fullName>
    </submittedName>
</protein>
<evidence type="ECO:0000313" key="2">
    <source>
        <dbReference type="EMBL" id="OIW32061.1"/>
    </source>
</evidence>